<gene>
    <name evidence="2" type="ORF">D5H78_06000</name>
</gene>
<name>A0A3A3Z2B0_9ACTN</name>
<reference evidence="2 3" key="1">
    <citation type="submission" date="2018-09" db="EMBL/GenBank/DDBJ databases">
        <title>YIM 75000 draft genome.</title>
        <authorList>
            <person name="Tang S."/>
            <person name="Feng Y."/>
        </authorList>
    </citation>
    <scope>NUCLEOTIDE SEQUENCE [LARGE SCALE GENOMIC DNA]</scope>
    <source>
        <strain evidence="2 3">YIM 75000</strain>
    </source>
</reference>
<organism evidence="2 3">
    <name type="scientific">Vallicoccus soli</name>
    <dbReference type="NCBI Taxonomy" id="2339232"/>
    <lineage>
        <taxon>Bacteria</taxon>
        <taxon>Bacillati</taxon>
        <taxon>Actinomycetota</taxon>
        <taxon>Actinomycetes</taxon>
        <taxon>Motilibacterales</taxon>
        <taxon>Vallicoccaceae</taxon>
        <taxon>Vallicoccus</taxon>
    </lineage>
</organism>
<sequence length="145" mass="15928">MVLRGAVRPRLERVDHVRQAHGCRPRLVGLGRHLAAWSRRRPPCRSRWTVGPPRVDHVRQAYGCRPRLVGPVRQAYGCLTWSTAGRPRSRPARPGVPGRCPGTGAEGAARVADGATAGAAPRTLDQRSRLAGATRRWERLRVDPG</sequence>
<keyword evidence="3" id="KW-1185">Reference proteome</keyword>
<feature type="compositionally biased region" description="Low complexity" evidence="1">
    <location>
        <begin position="106"/>
        <end position="120"/>
    </location>
</feature>
<evidence type="ECO:0000313" key="3">
    <source>
        <dbReference type="Proteomes" id="UP000265614"/>
    </source>
</evidence>
<evidence type="ECO:0000313" key="2">
    <source>
        <dbReference type="EMBL" id="RJK96819.1"/>
    </source>
</evidence>
<evidence type="ECO:0000256" key="1">
    <source>
        <dbReference type="SAM" id="MobiDB-lite"/>
    </source>
</evidence>
<accession>A0A3A3Z2B0</accession>
<feature type="compositionally biased region" description="Basic and acidic residues" evidence="1">
    <location>
        <begin position="135"/>
        <end position="145"/>
    </location>
</feature>
<comment type="caution">
    <text evidence="2">The sequence shown here is derived from an EMBL/GenBank/DDBJ whole genome shotgun (WGS) entry which is preliminary data.</text>
</comment>
<protein>
    <submittedName>
        <fullName evidence="2">Uncharacterized protein</fullName>
    </submittedName>
</protein>
<proteinExistence type="predicted"/>
<dbReference type="EMBL" id="QZEZ01000002">
    <property type="protein sequence ID" value="RJK96819.1"/>
    <property type="molecule type" value="Genomic_DNA"/>
</dbReference>
<feature type="region of interest" description="Disordered" evidence="1">
    <location>
        <begin position="84"/>
        <end position="145"/>
    </location>
</feature>
<dbReference type="Proteomes" id="UP000265614">
    <property type="component" value="Unassembled WGS sequence"/>
</dbReference>
<dbReference type="AlphaFoldDB" id="A0A3A3Z2B0"/>